<feature type="domain" description="HTH cro/C1-type" evidence="3">
    <location>
        <begin position="41"/>
        <end position="95"/>
    </location>
</feature>
<accession>A0A844DQQ2</accession>
<feature type="signal peptide" evidence="2">
    <location>
        <begin position="1"/>
        <end position="21"/>
    </location>
</feature>
<dbReference type="PANTHER" id="PTHR46797">
    <property type="entry name" value="HTH-TYPE TRANSCRIPTIONAL REGULATOR"/>
    <property type="match status" value="1"/>
</dbReference>
<dbReference type="Proteomes" id="UP000461506">
    <property type="component" value="Unassembled WGS sequence"/>
</dbReference>
<evidence type="ECO:0000313" key="4">
    <source>
        <dbReference type="EMBL" id="MSC63742.1"/>
    </source>
</evidence>
<gene>
    <name evidence="4" type="ORF">GKD95_10465</name>
</gene>
<reference evidence="4 5" key="1">
    <citation type="journal article" date="2019" name="Nat. Med.">
        <title>A library of human gut bacterial isolates paired with longitudinal multiomics data enables mechanistic microbiome research.</title>
        <authorList>
            <person name="Poyet M."/>
            <person name="Groussin M."/>
            <person name="Gibbons S.M."/>
            <person name="Avila-Pacheco J."/>
            <person name="Jiang X."/>
            <person name="Kearney S.M."/>
            <person name="Perrotta A.R."/>
            <person name="Berdy B."/>
            <person name="Zhao S."/>
            <person name="Lieberman T.D."/>
            <person name="Swanson P.K."/>
            <person name="Smith M."/>
            <person name="Roesemann S."/>
            <person name="Alexander J.E."/>
            <person name="Rich S.A."/>
            <person name="Livny J."/>
            <person name="Vlamakis H."/>
            <person name="Clish C."/>
            <person name="Bullock K."/>
            <person name="Deik A."/>
            <person name="Scott J."/>
            <person name="Pierce K.A."/>
            <person name="Xavier R.J."/>
            <person name="Alm E.J."/>
        </authorList>
    </citation>
    <scope>NUCLEOTIDE SEQUENCE [LARGE SCALE GENOMIC DNA]</scope>
    <source>
        <strain evidence="4 5">BIOML-A1</strain>
    </source>
</reference>
<comment type="caution">
    <text evidence="4">The sequence shown here is derived from an EMBL/GenBank/DDBJ whole genome shotgun (WGS) entry which is preliminary data.</text>
</comment>
<proteinExistence type="predicted"/>
<sequence>MAKTKLLSFFVLLLSSSINHGILHHSALLHLEVTAVYGELIRNARQRKGWTLSDLAYKLGITPAGIAQWEQNRRNPKLETREKIASALDIDITELMLEPEKSDYEKRFGTSESRAASAAYQIERIIEANTKRIESCNGVVTTNHKKDWALDDIEVIARKYGVPTNSIKKQLNIDLSLGLDEAQTDSVPKSKTYYKGRFVSEIDAIMAGLNEDGREAVLHHARELAKIPEYQKSQDP</sequence>
<dbReference type="InterPro" id="IPR010982">
    <property type="entry name" value="Lambda_DNA-bd_dom_sf"/>
</dbReference>
<dbReference type="GO" id="GO:0003677">
    <property type="term" value="F:DNA binding"/>
    <property type="evidence" value="ECO:0007669"/>
    <property type="project" value="UniProtKB-KW"/>
</dbReference>
<dbReference type="SUPFAM" id="SSF47413">
    <property type="entry name" value="lambda repressor-like DNA-binding domains"/>
    <property type="match status" value="1"/>
</dbReference>
<dbReference type="PROSITE" id="PS50943">
    <property type="entry name" value="HTH_CROC1"/>
    <property type="match status" value="1"/>
</dbReference>
<dbReference type="GO" id="GO:0003700">
    <property type="term" value="F:DNA-binding transcription factor activity"/>
    <property type="evidence" value="ECO:0007669"/>
    <property type="project" value="TreeGrafter"/>
</dbReference>
<dbReference type="PANTHER" id="PTHR46797:SF1">
    <property type="entry name" value="METHYLPHOSPHONATE SYNTHASE"/>
    <property type="match status" value="1"/>
</dbReference>
<protein>
    <submittedName>
        <fullName evidence="4">Helix-turn-helix domain-containing protein</fullName>
    </submittedName>
</protein>
<keyword evidence="1" id="KW-0238">DNA-binding</keyword>
<dbReference type="EMBL" id="WKQN01000010">
    <property type="protein sequence ID" value="MSC63742.1"/>
    <property type="molecule type" value="Genomic_DNA"/>
</dbReference>
<name>A0A844DQQ2_9FIRM</name>
<organism evidence="4 5">
    <name type="scientific">Faecalibacterium prausnitzii</name>
    <dbReference type="NCBI Taxonomy" id="853"/>
    <lineage>
        <taxon>Bacteria</taxon>
        <taxon>Bacillati</taxon>
        <taxon>Bacillota</taxon>
        <taxon>Clostridia</taxon>
        <taxon>Eubacteriales</taxon>
        <taxon>Oscillospiraceae</taxon>
        <taxon>Faecalibacterium</taxon>
    </lineage>
</organism>
<dbReference type="GO" id="GO:0005829">
    <property type="term" value="C:cytosol"/>
    <property type="evidence" value="ECO:0007669"/>
    <property type="project" value="TreeGrafter"/>
</dbReference>
<dbReference type="InterPro" id="IPR050807">
    <property type="entry name" value="TransReg_Diox_bact_type"/>
</dbReference>
<evidence type="ECO:0000256" key="2">
    <source>
        <dbReference type="SAM" id="SignalP"/>
    </source>
</evidence>
<dbReference type="InterPro" id="IPR001387">
    <property type="entry name" value="Cro/C1-type_HTH"/>
</dbReference>
<dbReference type="Pfam" id="PF01381">
    <property type="entry name" value="HTH_3"/>
    <property type="match status" value="1"/>
</dbReference>
<keyword evidence="2" id="KW-0732">Signal</keyword>
<evidence type="ECO:0000256" key="1">
    <source>
        <dbReference type="ARBA" id="ARBA00023125"/>
    </source>
</evidence>
<dbReference type="CDD" id="cd00093">
    <property type="entry name" value="HTH_XRE"/>
    <property type="match status" value="1"/>
</dbReference>
<evidence type="ECO:0000313" key="5">
    <source>
        <dbReference type="Proteomes" id="UP000461506"/>
    </source>
</evidence>
<dbReference type="AlphaFoldDB" id="A0A844DQQ2"/>
<dbReference type="Gene3D" id="1.10.260.40">
    <property type="entry name" value="lambda repressor-like DNA-binding domains"/>
    <property type="match status" value="1"/>
</dbReference>
<dbReference type="SMART" id="SM00530">
    <property type="entry name" value="HTH_XRE"/>
    <property type="match status" value="1"/>
</dbReference>
<feature type="chain" id="PRO_5038656782" evidence="2">
    <location>
        <begin position="22"/>
        <end position="236"/>
    </location>
</feature>
<evidence type="ECO:0000259" key="3">
    <source>
        <dbReference type="PROSITE" id="PS50943"/>
    </source>
</evidence>